<dbReference type="OMA" id="NICRARM"/>
<dbReference type="AlphaFoldDB" id="A9USS8"/>
<evidence type="ECO:0000259" key="3">
    <source>
        <dbReference type="Pfam" id="PF23741"/>
    </source>
</evidence>
<evidence type="ECO:0000313" key="4">
    <source>
        <dbReference type="EMBL" id="EDQ92155.1"/>
    </source>
</evidence>
<organism evidence="4 5">
    <name type="scientific">Monosiga brevicollis</name>
    <name type="common">Choanoflagellate</name>
    <dbReference type="NCBI Taxonomy" id="81824"/>
    <lineage>
        <taxon>Eukaryota</taxon>
        <taxon>Choanoflagellata</taxon>
        <taxon>Craspedida</taxon>
        <taxon>Salpingoecidae</taxon>
        <taxon>Monosiga</taxon>
    </lineage>
</organism>
<dbReference type="GeneID" id="5888260"/>
<gene>
    <name evidence="4" type="ORF">MONBRDRAFT_31271</name>
</gene>
<proteinExistence type="predicted"/>
<evidence type="ECO:0000259" key="2">
    <source>
        <dbReference type="Pfam" id="PF00652"/>
    </source>
</evidence>
<dbReference type="InterPro" id="IPR055588">
    <property type="entry name" value="DUF7164"/>
</dbReference>
<keyword evidence="5" id="KW-1185">Reference proteome</keyword>
<dbReference type="SUPFAM" id="SSF50370">
    <property type="entry name" value="Ricin B-like lectins"/>
    <property type="match status" value="1"/>
</dbReference>
<dbReference type="KEGG" id="mbr:MONBRDRAFT_31271"/>
<sequence>MAGLVAAVRMLLLLLVLILVGFSFYNTLSSSDRSVVVPADAVVQPDNEPPRPHVRRGKTRAANRVQQAQRQVRQELEQEVQRATEAPPKRKKVPRAPTTTPRRAAPTAAKVSSDRRKQLELQKQQQIELQRRRANYTSIDQLYNEFDAQGVVSDILHLGPRPTVNFFAGQPLNATERVWIFSTDSNYLRCLTRNDHDHVILDLCHPNHFHRQQLLFKDQFMGNFDPTLGEYCVGLDKSNMVVTVPCRASDPTQHWEFVDGKGLVNQHRGLCMVDNEGFSQCSVAPCNASASQWFMRVTNDIMPHADNWARWTATFKERRQAAIDQTRPVVQRALERVAVSRAEPVPETRVNRRVVVFFQPPKYLAVYTQIRWWLLAWRELRLNQPDQKFDVLIYGDIKMLANITRDFKECEQKPLDPTLAPPSESSAGVCWVIPFVGASQRHPEEYDGWFNSIEVLVNENTRPFLRQWTLLLRADADTFPTPRMRDFWVDATHMGRNAGYNNRYSQAKLAEAAADAGLKYINEMHFASSFYGPVDTVLRISDLTMAAGLYLRKHLFSPGLGCRLPSFLRPRGTNCEWGSGLWEGVMLLYSQEVAVNHLLGTNDNIVSFKGPEMDVPTGGKDNICRARMFHVYHMDDRFSKHHFIVGNYAKLDMIDYDLRTTADYCTWLALTANDQGLNGPEVYAKFNNDLSKLCD</sequence>
<feature type="domain" description="Ricin B lectin" evidence="2">
    <location>
        <begin position="189"/>
        <end position="292"/>
    </location>
</feature>
<dbReference type="InParanoid" id="A9USS8"/>
<feature type="domain" description="DUF7164" evidence="3">
    <location>
        <begin position="350"/>
        <end position="655"/>
    </location>
</feature>
<dbReference type="InterPro" id="IPR035992">
    <property type="entry name" value="Ricin_B-like_lectins"/>
</dbReference>
<dbReference type="STRING" id="81824.A9USS8"/>
<evidence type="ECO:0000256" key="1">
    <source>
        <dbReference type="SAM" id="MobiDB-lite"/>
    </source>
</evidence>
<dbReference type="Pfam" id="PF00652">
    <property type="entry name" value="Ricin_B_lectin"/>
    <property type="match status" value="1"/>
</dbReference>
<dbReference type="RefSeq" id="XP_001743441.1">
    <property type="nucleotide sequence ID" value="XM_001743389.1"/>
</dbReference>
<feature type="compositionally biased region" description="Basic and acidic residues" evidence="1">
    <location>
        <begin position="72"/>
        <end position="82"/>
    </location>
</feature>
<reference evidence="4 5" key="1">
    <citation type="journal article" date="2008" name="Nature">
        <title>The genome of the choanoflagellate Monosiga brevicollis and the origin of metazoans.</title>
        <authorList>
            <consortium name="JGI Sequencing"/>
            <person name="King N."/>
            <person name="Westbrook M.J."/>
            <person name="Young S.L."/>
            <person name="Kuo A."/>
            <person name="Abedin M."/>
            <person name="Chapman J."/>
            <person name="Fairclough S."/>
            <person name="Hellsten U."/>
            <person name="Isogai Y."/>
            <person name="Letunic I."/>
            <person name="Marr M."/>
            <person name="Pincus D."/>
            <person name="Putnam N."/>
            <person name="Rokas A."/>
            <person name="Wright K.J."/>
            <person name="Zuzow R."/>
            <person name="Dirks W."/>
            <person name="Good M."/>
            <person name="Goodstein D."/>
            <person name="Lemons D."/>
            <person name="Li W."/>
            <person name="Lyons J.B."/>
            <person name="Morris A."/>
            <person name="Nichols S."/>
            <person name="Richter D.J."/>
            <person name="Salamov A."/>
            <person name="Bork P."/>
            <person name="Lim W.A."/>
            <person name="Manning G."/>
            <person name="Miller W.T."/>
            <person name="McGinnis W."/>
            <person name="Shapiro H."/>
            <person name="Tjian R."/>
            <person name="Grigoriev I.V."/>
            <person name="Rokhsar D."/>
        </authorList>
    </citation>
    <scope>NUCLEOTIDE SEQUENCE [LARGE SCALE GENOMIC DNA]</scope>
    <source>
        <strain evidence="5">MX1 / ATCC 50154</strain>
    </source>
</reference>
<dbReference type="Proteomes" id="UP000001357">
    <property type="component" value="Unassembled WGS sequence"/>
</dbReference>
<evidence type="ECO:0008006" key="6">
    <source>
        <dbReference type="Google" id="ProtNLM"/>
    </source>
</evidence>
<protein>
    <recommendedName>
        <fullName evidence="6">Ricin B lectin domain-containing protein</fullName>
    </recommendedName>
</protein>
<evidence type="ECO:0000313" key="5">
    <source>
        <dbReference type="Proteomes" id="UP000001357"/>
    </source>
</evidence>
<dbReference type="Gene3D" id="2.80.10.50">
    <property type="match status" value="1"/>
</dbReference>
<name>A9USS8_MONBE</name>
<feature type="region of interest" description="Disordered" evidence="1">
    <location>
        <begin position="64"/>
        <end position="119"/>
    </location>
</feature>
<dbReference type="Pfam" id="PF23741">
    <property type="entry name" value="DUF7164"/>
    <property type="match status" value="1"/>
</dbReference>
<feature type="compositionally biased region" description="Low complexity" evidence="1">
    <location>
        <begin position="95"/>
        <end position="111"/>
    </location>
</feature>
<dbReference type="InterPro" id="IPR000772">
    <property type="entry name" value="Ricin_B_lectin"/>
</dbReference>
<dbReference type="EMBL" id="CH991544">
    <property type="protein sequence ID" value="EDQ92155.1"/>
    <property type="molecule type" value="Genomic_DNA"/>
</dbReference>
<accession>A9USS8</accession>